<dbReference type="NCBIfam" id="TIGR01549">
    <property type="entry name" value="HAD-SF-IA-v1"/>
    <property type="match status" value="1"/>
</dbReference>
<dbReference type="Proteomes" id="UP000037405">
    <property type="component" value="Unassembled WGS sequence"/>
</dbReference>
<dbReference type="InterPro" id="IPR023198">
    <property type="entry name" value="PGP-like_dom2"/>
</dbReference>
<protein>
    <submittedName>
        <fullName evidence="3">Haloacid dehalogenase</fullName>
    </submittedName>
</protein>
<organism evidence="3 4">
    <name type="scientific">Rossellomorea marisflavi</name>
    <dbReference type="NCBI Taxonomy" id="189381"/>
    <lineage>
        <taxon>Bacteria</taxon>
        <taxon>Bacillati</taxon>
        <taxon>Bacillota</taxon>
        <taxon>Bacilli</taxon>
        <taxon>Bacillales</taxon>
        <taxon>Bacillaceae</taxon>
        <taxon>Rossellomorea</taxon>
    </lineage>
</organism>
<dbReference type="InterPro" id="IPR006328">
    <property type="entry name" value="2-HAD"/>
</dbReference>
<dbReference type="NCBIfam" id="TIGR01493">
    <property type="entry name" value="HAD-SF-IA-v2"/>
    <property type="match status" value="1"/>
</dbReference>
<dbReference type="InterPro" id="IPR023214">
    <property type="entry name" value="HAD_sf"/>
</dbReference>
<dbReference type="InterPro" id="IPR036412">
    <property type="entry name" value="HAD-like_sf"/>
</dbReference>
<keyword evidence="4" id="KW-1185">Reference proteome</keyword>
<dbReference type="PANTHER" id="PTHR43316:SF3">
    <property type="entry name" value="HALOACID DEHALOGENASE, TYPE II (AFU_ORTHOLOGUE AFUA_2G07750)-RELATED"/>
    <property type="match status" value="1"/>
</dbReference>
<evidence type="ECO:0000256" key="2">
    <source>
        <dbReference type="ARBA" id="ARBA00022801"/>
    </source>
</evidence>
<name>A0A0M0G4P5_9BACI</name>
<gene>
    <name evidence="3" type="ORF">AF331_12375</name>
</gene>
<evidence type="ECO:0000256" key="1">
    <source>
        <dbReference type="ARBA" id="ARBA00008106"/>
    </source>
</evidence>
<dbReference type="OrthoDB" id="264363at2"/>
<keyword evidence="2" id="KW-0378">Hydrolase</keyword>
<dbReference type="InterPro" id="IPR006439">
    <property type="entry name" value="HAD-SF_hydro_IA"/>
</dbReference>
<dbReference type="InterPro" id="IPR051540">
    <property type="entry name" value="S-2-haloacid_dehalogenase"/>
</dbReference>
<comment type="similarity">
    <text evidence="1">Belongs to the HAD-like hydrolase superfamily. S-2-haloalkanoic acid dehalogenase family.</text>
</comment>
<dbReference type="CDD" id="cd02588">
    <property type="entry name" value="HAD_L2-DEX"/>
    <property type="match status" value="1"/>
</dbReference>
<comment type="caution">
    <text evidence="3">The sequence shown here is derived from an EMBL/GenBank/DDBJ whole genome shotgun (WGS) entry which is preliminary data.</text>
</comment>
<evidence type="ECO:0000313" key="3">
    <source>
        <dbReference type="EMBL" id="KON84805.1"/>
    </source>
</evidence>
<dbReference type="Gene3D" id="3.40.50.1000">
    <property type="entry name" value="HAD superfamily/HAD-like"/>
    <property type="match status" value="1"/>
</dbReference>
<dbReference type="NCBIfam" id="TIGR01428">
    <property type="entry name" value="HAD_type_II"/>
    <property type="match status" value="1"/>
</dbReference>
<dbReference type="NCBIfam" id="TIGR01509">
    <property type="entry name" value="HAD-SF-IA-v3"/>
    <property type="match status" value="1"/>
</dbReference>
<dbReference type="STRING" id="189381.GCA_900166615_01411"/>
<dbReference type="SFLD" id="SFLDG01135">
    <property type="entry name" value="C1.5.6:_HAD__Beta-PGM__Phospha"/>
    <property type="match status" value="1"/>
</dbReference>
<dbReference type="PRINTS" id="PR00413">
    <property type="entry name" value="HADHALOGNASE"/>
</dbReference>
<dbReference type="PANTHER" id="PTHR43316">
    <property type="entry name" value="HYDROLASE, HALOACID DELAHOGENASE-RELATED"/>
    <property type="match status" value="1"/>
</dbReference>
<dbReference type="AlphaFoldDB" id="A0A0M0G4P5"/>
<sequence>MTKPTIKAFIFDVYGTLFDVHSVQDTCNKHFPDKGEAISQSWRKKQLDYFFLRQVMGTYEDFVTVTRESLRYALMENGAQWTTEAENELIDAYTHLTHYSEVEGVLQELKDKELVILSNGTQHMLDSLIENAGLAHHFDSVLSVDDVKQFKPAPAAYTHALKELDVKREEVLFMSSNGWDISGAKNFGFHTAWINRGHAPTEQLGLEPDAEYDDLTGILEWK</sequence>
<accession>A0A0M0G4P5</accession>
<dbReference type="RefSeq" id="WP_053428405.1">
    <property type="nucleotide sequence ID" value="NZ_LGUE01000004.1"/>
</dbReference>
<dbReference type="Gene3D" id="1.10.150.240">
    <property type="entry name" value="Putative phosphatase, domain 2"/>
    <property type="match status" value="1"/>
</dbReference>
<proteinExistence type="inferred from homology"/>
<dbReference type="SFLD" id="SFLDS00003">
    <property type="entry name" value="Haloacid_Dehalogenase"/>
    <property type="match status" value="1"/>
</dbReference>
<dbReference type="SFLD" id="SFLDF00045">
    <property type="entry name" value="2-haloacid_dehalogenase"/>
    <property type="match status" value="1"/>
</dbReference>
<dbReference type="SFLD" id="SFLDG01129">
    <property type="entry name" value="C1.5:_HAD__Beta-PGM__Phosphata"/>
    <property type="match status" value="1"/>
</dbReference>
<dbReference type="GO" id="GO:0019120">
    <property type="term" value="F:hydrolase activity, acting on acid halide bonds, in C-halide compounds"/>
    <property type="evidence" value="ECO:0007669"/>
    <property type="project" value="InterPro"/>
</dbReference>
<dbReference type="EMBL" id="LGUE01000004">
    <property type="protein sequence ID" value="KON84805.1"/>
    <property type="molecule type" value="Genomic_DNA"/>
</dbReference>
<dbReference type="PATRIC" id="fig|189381.12.peg.2510"/>
<dbReference type="Pfam" id="PF00702">
    <property type="entry name" value="Hydrolase"/>
    <property type="match status" value="1"/>
</dbReference>
<reference evidence="4" key="1">
    <citation type="submission" date="2015-07" db="EMBL/GenBank/DDBJ databases">
        <title>Fjat-14235 jcm11544.</title>
        <authorList>
            <person name="Liu B."/>
            <person name="Wang J."/>
            <person name="Zhu Y."/>
            <person name="Liu G."/>
            <person name="Chen Q."/>
            <person name="Chen Z."/>
            <person name="Lan J."/>
            <person name="Che J."/>
            <person name="Ge C."/>
            <person name="Shi H."/>
            <person name="Pan Z."/>
            <person name="Liu X."/>
        </authorList>
    </citation>
    <scope>NUCLEOTIDE SEQUENCE [LARGE SCALE GENOMIC DNA]</scope>
    <source>
        <strain evidence="4">JCM 11544</strain>
    </source>
</reference>
<dbReference type="SUPFAM" id="SSF56784">
    <property type="entry name" value="HAD-like"/>
    <property type="match status" value="1"/>
</dbReference>
<evidence type="ECO:0000313" key="4">
    <source>
        <dbReference type="Proteomes" id="UP000037405"/>
    </source>
</evidence>